<sequence length="246" mass="27725">MNAPKVLGINASPRKYGNTFKLLKVALNTAELYGASTEVIHLYDYEIKPCEGCLSDEQLACRPPCLENDGSWPVLKKILDADALIISTPVYWYGPSGHLKNLLDKMTVFENMIFIDGKSWVEGKVAGIIAVGAEAGAVMTISYLMSVLNSMGYLIPPWALAYYQGLDDVLKSREAVMDSANIGRIVVETVNILKNNTISKWYDPQIMKVLEVNNVLEKVRKEVEELKKNQLEERERKIRDMLRKRI</sequence>
<evidence type="ECO:0000313" key="7">
    <source>
        <dbReference type="Proteomes" id="UP000244093"/>
    </source>
</evidence>
<feature type="domain" description="NADPH-dependent FMN reductase-like" evidence="5">
    <location>
        <begin position="4"/>
        <end position="156"/>
    </location>
</feature>
<dbReference type="InterPro" id="IPR005025">
    <property type="entry name" value="FMN_Rdtase-like_dom"/>
</dbReference>
<gene>
    <name evidence="6" type="ORF">B7O98_03290</name>
</gene>
<proteinExistence type="inferred from homology"/>
<comment type="similarity">
    <text evidence="3">Belongs to the SsuE family. Isf subfamily.</text>
</comment>
<dbReference type="Gene3D" id="3.40.50.360">
    <property type="match status" value="1"/>
</dbReference>
<dbReference type="Pfam" id="PF03358">
    <property type="entry name" value="FMN_red"/>
    <property type="match status" value="1"/>
</dbReference>
<dbReference type="InterPro" id="IPR051796">
    <property type="entry name" value="ISF_SsuE-like"/>
</dbReference>
<dbReference type="AlphaFoldDB" id="A0A2R7Y847"/>
<dbReference type="PANTHER" id="PTHR43278:SF4">
    <property type="entry name" value="NAD(P)H-DEPENDENT FMN-CONTAINING OXIDOREDUCTASE YWQN-RELATED"/>
    <property type="match status" value="1"/>
</dbReference>
<evidence type="ECO:0000256" key="1">
    <source>
        <dbReference type="ARBA" id="ARBA00022630"/>
    </source>
</evidence>
<accession>A0A2R7Y847</accession>
<name>A0A2R7Y847_9CREN</name>
<keyword evidence="2" id="KW-0288">FMN</keyword>
<reference evidence="6 7" key="1">
    <citation type="journal article" date="2018" name="Syst. Appl. Microbiol.">
        <title>A new symbiotic nanoarchaeote (Candidatus Nanoclepta minutus) and its host (Zestosphaera tikiterensis gen. nov., sp. nov.) from a New Zealand hot spring.</title>
        <authorList>
            <person name="St John E."/>
            <person name="Liu Y."/>
            <person name="Podar M."/>
            <person name="Stott M.B."/>
            <person name="Meneghin J."/>
            <person name="Chen Z."/>
            <person name="Lagutin K."/>
            <person name="Mitchell K."/>
            <person name="Reysenbach A.L."/>
        </authorList>
    </citation>
    <scope>NUCLEOTIDE SEQUENCE [LARGE SCALE GENOMIC DNA]</scope>
    <source>
        <strain evidence="6">NZ3</strain>
    </source>
</reference>
<dbReference type="Proteomes" id="UP000244093">
    <property type="component" value="Unassembled WGS sequence"/>
</dbReference>
<organism evidence="6 7">
    <name type="scientific">Zestosphaera tikiterensis</name>
    <dbReference type="NCBI Taxonomy" id="1973259"/>
    <lineage>
        <taxon>Archaea</taxon>
        <taxon>Thermoproteota</taxon>
        <taxon>Thermoprotei</taxon>
        <taxon>Desulfurococcales</taxon>
        <taxon>Desulfurococcaceae</taxon>
        <taxon>Zestosphaera</taxon>
    </lineage>
</organism>
<keyword evidence="1" id="KW-0285">Flavoprotein</keyword>
<dbReference type="PANTHER" id="PTHR43278">
    <property type="entry name" value="NAD(P)H-DEPENDENT FMN-CONTAINING OXIDOREDUCTASE YWQN-RELATED"/>
    <property type="match status" value="1"/>
</dbReference>
<protein>
    <recommendedName>
        <fullName evidence="5">NADPH-dependent FMN reductase-like domain-containing protein</fullName>
    </recommendedName>
</protein>
<evidence type="ECO:0000259" key="5">
    <source>
        <dbReference type="Pfam" id="PF03358"/>
    </source>
</evidence>
<dbReference type="GO" id="GO:0016491">
    <property type="term" value="F:oxidoreductase activity"/>
    <property type="evidence" value="ECO:0007669"/>
    <property type="project" value="InterPro"/>
</dbReference>
<dbReference type="EMBL" id="NBVN01000002">
    <property type="protein sequence ID" value="PUA33720.1"/>
    <property type="molecule type" value="Genomic_DNA"/>
</dbReference>
<evidence type="ECO:0000313" key="6">
    <source>
        <dbReference type="EMBL" id="PUA33720.1"/>
    </source>
</evidence>
<comment type="caution">
    <text evidence="6">The sequence shown here is derived from an EMBL/GenBank/DDBJ whole genome shotgun (WGS) entry which is preliminary data.</text>
</comment>
<dbReference type="SUPFAM" id="SSF52218">
    <property type="entry name" value="Flavoproteins"/>
    <property type="match status" value="1"/>
</dbReference>
<evidence type="ECO:0000256" key="2">
    <source>
        <dbReference type="ARBA" id="ARBA00022643"/>
    </source>
</evidence>
<evidence type="ECO:0000256" key="4">
    <source>
        <dbReference type="SAM" id="Coils"/>
    </source>
</evidence>
<dbReference type="InterPro" id="IPR029039">
    <property type="entry name" value="Flavoprotein-like_sf"/>
</dbReference>
<keyword evidence="4" id="KW-0175">Coiled coil</keyword>
<evidence type="ECO:0000256" key="3">
    <source>
        <dbReference type="ARBA" id="ARBA00038292"/>
    </source>
</evidence>
<feature type="coiled-coil region" evidence="4">
    <location>
        <begin position="209"/>
        <end position="244"/>
    </location>
</feature>